<name>A0ABR7RAP2_9PROT</name>
<keyword evidence="6" id="KW-1185">Reference proteome</keyword>
<protein>
    <submittedName>
        <fullName evidence="5">HK97 family phage prohead protease</fullName>
    </submittedName>
</protein>
<keyword evidence="2 5" id="KW-0645">Protease</keyword>
<proteinExistence type="predicted"/>
<sequence>MIPDSEKPAAFELRFVEVEVRSALDADGKPVRRVEGTAAPYNAKTKIRTWGGYEFEESLLPGVFGETLRSGADVRLLLEHDSRSLLARSKAGNLRLRDTAGGLEFEADLPDTQLARDVLENIRAKNYPGMSFGFVPKDMIRSYEDNGRLRSVAHKAATLNEISIVSLPAYTRTSVALRSILQAAPPVDPAEALKLRARLARLGA</sequence>
<dbReference type="Proteomes" id="UP000603940">
    <property type="component" value="Unassembled WGS sequence"/>
</dbReference>
<organism evidence="5 6">
    <name type="scientific">Pseudoroseomonas ludipueritiae</name>
    <dbReference type="NCBI Taxonomy" id="198093"/>
    <lineage>
        <taxon>Bacteria</taxon>
        <taxon>Pseudomonadati</taxon>
        <taxon>Pseudomonadota</taxon>
        <taxon>Alphaproteobacteria</taxon>
        <taxon>Acetobacterales</taxon>
        <taxon>Acetobacteraceae</taxon>
        <taxon>Pseudoroseomonas</taxon>
    </lineage>
</organism>
<dbReference type="EMBL" id="JACTUZ010000084">
    <property type="protein sequence ID" value="MBC9178562.1"/>
    <property type="molecule type" value="Genomic_DNA"/>
</dbReference>
<evidence type="ECO:0000256" key="3">
    <source>
        <dbReference type="ARBA" id="ARBA00022801"/>
    </source>
</evidence>
<evidence type="ECO:0000256" key="2">
    <source>
        <dbReference type="ARBA" id="ARBA00022670"/>
    </source>
</evidence>
<keyword evidence="3" id="KW-0378">Hydrolase</keyword>
<evidence type="ECO:0000256" key="1">
    <source>
        <dbReference type="ARBA" id="ARBA00022612"/>
    </source>
</evidence>
<dbReference type="GO" id="GO:0008233">
    <property type="term" value="F:peptidase activity"/>
    <property type="evidence" value="ECO:0007669"/>
    <property type="project" value="UniProtKB-KW"/>
</dbReference>
<dbReference type="NCBIfam" id="TIGR01543">
    <property type="entry name" value="proheadase_HK97"/>
    <property type="match status" value="1"/>
</dbReference>
<keyword evidence="1" id="KW-1188">Viral release from host cell</keyword>
<reference evidence="5 6" key="1">
    <citation type="journal article" date="2009" name="Int. J. Syst. Evol. Microbiol.">
        <title>Transfer of Teichococcus ludipueritiae and Muricoccus roseus to the genus Roseomonas, as Roseomonas ludipueritiae comb. nov. and Roseomonas rosea comb. nov., respectively, and emended description of the genus Roseomonas.</title>
        <authorList>
            <person name="Sanchez-Porro C."/>
            <person name="Gallego V."/>
            <person name="Busse H.J."/>
            <person name="Kampfer P."/>
            <person name="Ventosa A."/>
        </authorList>
    </citation>
    <scope>NUCLEOTIDE SEQUENCE [LARGE SCALE GENOMIC DNA]</scope>
    <source>
        <strain evidence="5 6">DSM 14915</strain>
    </source>
</reference>
<dbReference type="Pfam" id="PF04586">
    <property type="entry name" value="Peptidase_S78"/>
    <property type="match status" value="1"/>
</dbReference>
<dbReference type="InterPro" id="IPR054613">
    <property type="entry name" value="Peptidase_S78_dom"/>
</dbReference>
<evidence type="ECO:0000313" key="5">
    <source>
        <dbReference type="EMBL" id="MBC9178562.1"/>
    </source>
</evidence>
<dbReference type="InterPro" id="IPR006433">
    <property type="entry name" value="Prohead_protease"/>
</dbReference>
<comment type="caution">
    <text evidence="5">The sequence shown here is derived from an EMBL/GenBank/DDBJ whole genome shotgun (WGS) entry which is preliminary data.</text>
</comment>
<accession>A0ABR7RAP2</accession>
<dbReference type="GO" id="GO:0006508">
    <property type="term" value="P:proteolysis"/>
    <property type="evidence" value="ECO:0007669"/>
    <property type="project" value="UniProtKB-KW"/>
</dbReference>
<gene>
    <name evidence="5" type="ORF">IBL25_16575</name>
</gene>
<feature type="domain" description="Prohead serine protease" evidence="4">
    <location>
        <begin position="33"/>
        <end position="177"/>
    </location>
</feature>
<evidence type="ECO:0000259" key="4">
    <source>
        <dbReference type="Pfam" id="PF04586"/>
    </source>
</evidence>
<dbReference type="RefSeq" id="WP_187779652.1">
    <property type="nucleotide sequence ID" value="NZ_JACTUZ010000084.1"/>
</dbReference>
<evidence type="ECO:0000313" key="6">
    <source>
        <dbReference type="Proteomes" id="UP000603940"/>
    </source>
</evidence>